<gene>
    <name evidence="2" type="ORF">B0I32_14721</name>
</gene>
<evidence type="ECO:0000313" key="2">
    <source>
        <dbReference type="EMBL" id="PRX45734.1"/>
    </source>
</evidence>
<dbReference type="Proteomes" id="UP000238312">
    <property type="component" value="Unassembled WGS sequence"/>
</dbReference>
<dbReference type="OrthoDB" id="4149396at2"/>
<name>A0A2T0LQP1_9ACTN</name>
<sequence length="186" mass="20975">MRWRNRRKVFLAHGRWYEAVDAMKVFLGSLGVEVVDWDAARLRARREGRHATDILDAGFRMSYATVVFFSPDDVAALHPALAEVPERLSGQPRPNVLFEAGYAWALNRRRTLFVDFGTLRWPSDLAGVDHVLFDGSAKSRRQFVGRLKNVGVPADISGAAWLSAGRFPRPLPEVGAAHLRTRRNRP</sequence>
<accession>A0A2T0LQP1</accession>
<dbReference type="Pfam" id="PF10137">
    <property type="entry name" value="CAP12-PCTIR_TIR"/>
    <property type="match status" value="1"/>
</dbReference>
<protein>
    <submittedName>
        <fullName evidence="2">Putative nucleotide-binding protein with TIR-like domain</fullName>
    </submittedName>
</protein>
<organism evidence="2 3">
    <name type="scientific">Nonomuraea fuscirosea</name>
    <dbReference type="NCBI Taxonomy" id="1291556"/>
    <lineage>
        <taxon>Bacteria</taxon>
        <taxon>Bacillati</taxon>
        <taxon>Actinomycetota</taxon>
        <taxon>Actinomycetes</taxon>
        <taxon>Streptosporangiales</taxon>
        <taxon>Streptosporangiaceae</taxon>
        <taxon>Nonomuraea</taxon>
    </lineage>
</organism>
<dbReference type="AlphaFoldDB" id="A0A2T0LQP1"/>
<dbReference type="RefSeq" id="WP_146178714.1">
    <property type="nucleotide sequence ID" value="NZ_JBFAIB010000060.1"/>
</dbReference>
<reference evidence="2 3" key="1">
    <citation type="submission" date="2018-03" db="EMBL/GenBank/DDBJ databases">
        <title>Genomic Encyclopedia of Type Strains, Phase III (KMG-III): the genomes of soil and plant-associated and newly described type strains.</title>
        <authorList>
            <person name="Whitman W."/>
        </authorList>
    </citation>
    <scope>NUCLEOTIDE SEQUENCE [LARGE SCALE GENOMIC DNA]</scope>
    <source>
        <strain evidence="2 3">CGMCC 4.7104</strain>
    </source>
</reference>
<dbReference type="InterPro" id="IPR019302">
    <property type="entry name" value="CAP12/PCTIR_TIR_dom"/>
</dbReference>
<feature type="domain" description="CD-NTase-associated protein 12/Pycsar effector protein TIR" evidence="1">
    <location>
        <begin position="8"/>
        <end position="132"/>
    </location>
</feature>
<comment type="caution">
    <text evidence="2">The sequence shown here is derived from an EMBL/GenBank/DDBJ whole genome shotgun (WGS) entry which is preliminary data.</text>
</comment>
<dbReference type="EMBL" id="PVNG01000047">
    <property type="protein sequence ID" value="PRX45734.1"/>
    <property type="molecule type" value="Genomic_DNA"/>
</dbReference>
<keyword evidence="3" id="KW-1185">Reference proteome</keyword>
<evidence type="ECO:0000259" key="1">
    <source>
        <dbReference type="Pfam" id="PF10137"/>
    </source>
</evidence>
<dbReference type="GO" id="GO:0050135">
    <property type="term" value="F:NADP+ nucleosidase activity"/>
    <property type="evidence" value="ECO:0007669"/>
    <property type="project" value="InterPro"/>
</dbReference>
<proteinExistence type="predicted"/>
<evidence type="ECO:0000313" key="3">
    <source>
        <dbReference type="Proteomes" id="UP000238312"/>
    </source>
</evidence>